<accession>A0A5B7JF81</accession>
<evidence type="ECO:0000313" key="1">
    <source>
        <dbReference type="EMBL" id="MPC95420.1"/>
    </source>
</evidence>
<keyword evidence="2" id="KW-1185">Reference proteome</keyword>
<dbReference type="Proteomes" id="UP000324222">
    <property type="component" value="Unassembled WGS sequence"/>
</dbReference>
<comment type="caution">
    <text evidence="1">The sequence shown here is derived from an EMBL/GenBank/DDBJ whole genome shotgun (WGS) entry which is preliminary data.</text>
</comment>
<dbReference type="EMBL" id="VSRR010102186">
    <property type="protein sequence ID" value="MPC95420.1"/>
    <property type="molecule type" value="Genomic_DNA"/>
</dbReference>
<name>A0A5B7JF81_PORTR</name>
<reference evidence="1 2" key="1">
    <citation type="submission" date="2019-05" db="EMBL/GenBank/DDBJ databases">
        <title>Another draft genome of Portunus trituberculatus and its Hox gene families provides insights of decapod evolution.</title>
        <authorList>
            <person name="Jeong J.-H."/>
            <person name="Song I."/>
            <person name="Kim S."/>
            <person name="Choi T."/>
            <person name="Kim D."/>
            <person name="Ryu S."/>
            <person name="Kim W."/>
        </authorList>
    </citation>
    <scope>NUCLEOTIDE SEQUENCE [LARGE SCALE GENOMIC DNA]</scope>
    <source>
        <tissue evidence="1">Muscle</tissue>
    </source>
</reference>
<evidence type="ECO:0000313" key="2">
    <source>
        <dbReference type="Proteomes" id="UP000324222"/>
    </source>
</evidence>
<gene>
    <name evidence="1" type="ORF">E2C01_090630</name>
</gene>
<sequence length="84" mass="9582">MSVRDNERILCLIRWSSPVAGQNDPLIHRFTAEEMGAPFDTILSHLVHSSFRLNVPSSYGSVQFMFMILAQRITGIIYSTLFSY</sequence>
<organism evidence="1 2">
    <name type="scientific">Portunus trituberculatus</name>
    <name type="common">Swimming crab</name>
    <name type="synonym">Neptunus trituberculatus</name>
    <dbReference type="NCBI Taxonomy" id="210409"/>
    <lineage>
        <taxon>Eukaryota</taxon>
        <taxon>Metazoa</taxon>
        <taxon>Ecdysozoa</taxon>
        <taxon>Arthropoda</taxon>
        <taxon>Crustacea</taxon>
        <taxon>Multicrustacea</taxon>
        <taxon>Malacostraca</taxon>
        <taxon>Eumalacostraca</taxon>
        <taxon>Eucarida</taxon>
        <taxon>Decapoda</taxon>
        <taxon>Pleocyemata</taxon>
        <taxon>Brachyura</taxon>
        <taxon>Eubrachyura</taxon>
        <taxon>Portunoidea</taxon>
        <taxon>Portunidae</taxon>
        <taxon>Portuninae</taxon>
        <taxon>Portunus</taxon>
    </lineage>
</organism>
<dbReference type="AlphaFoldDB" id="A0A5B7JF81"/>
<proteinExistence type="predicted"/>
<protein>
    <submittedName>
        <fullName evidence="1">Uncharacterized protein</fullName>
    </submittedName>
</protein>